<gene>
    <name evidence="1" type="ORF">ACCO45_002616</name>
</gene>
<evidence type="ECO:0000313" key="1">
    <source>
        <dbReference type="EMBL" id="KAL3965612.1"/>
    </source>
</evidence>
<dbReference type="Proteomes" id="UP001638806">
    <property type="component" value="Unassembled WGS sequence"/>
</dbReference>
<keyword evidence="2" id="KW-1185">Reference proteome</keyword>
<evidence type="ECO:0000313" key="2">
    <source>
        <dbReference type="Proteomes" id="UP001638806"/>
    </source>
</evidence>
<protein>
    <submittedName>
        <fullName evidence="1">Uncharacterized protein</fullName>
    </submittedName>
</protein>
<proteinExistence type="predicted"/>
<accession>A0ACC4EBH2</accession>
<reference evidence="1" key="1">
    <citation type="submission" date="2024-12" db="EMBL/GenBank/DDBJ databases">
        <title>Comparative genomics and development of molecular markers within Purpureocillium lilacinum and among Purpureocillium species.</title>
        <authorList>
            <person name="Yeh Z.-Y."/>
            <person name="Ni N.-T."/>
            <person name="Lo P.-H."/>
            <person name="Mushyakhwo K."/>
            <person name="Lin C.-F."/>
            <person name="Nai Y.-S."/>
        </authorList>
    </citation>
    <scope>NUCLEOTIDE SEQUENCE</scope>
    <source>
        <strain evidence="1">NCHU-NPUST-175</strain>
    </source>
</reference>
<comment type="caution">
    <text evidence="1">The sequence shown here is derived from an EMBL/GenBank/DDBJ whole genome shotgun (WGS) entry which is preliminary data.</text>
</comment>
<dbReference type="EMBL" id="JBGNUJ010000002">
    <property type="protein sequence ID" value="KAL3965612.1"/>
    <property type="molecule type" value="Genomic_DNA"/>
</dbReference>
<name>A0ACC4EBH2_PURLI</name>
<sequence>MTSRAVVDPYDGDAEARRSTTTRNDCDASPTSIHPSQFCADRRLAPHIQLRGPSNLYANAADCYDVTGELIHTGCLFVTESDDFPLVPGNFFETPSTSSTLTATRTSEVTETASGTSAAIDTPAVPQQPTVVTDNEVDSQAPGSATDRAAISGSSTPSGLSAGADAGIVVGTLVYASEEQSTHTGFRAQNTTSPPINVISPSPPVSQWGLQDEYSSIEHRRSLGLARPGQAYIDRHRVQSVAPTEVTDTTESSWRTWQVDQSRATQKKDWKRSMFF</sequence>
<organism evidence="1 2">
    <name type="scientific">Purpureocillium lilacinum</name>
    <name type="common">Paecilomyces lilacinus</name>
    <dbReference type="NCBI Taxonomy" id="33203"/>
    <lineage>
        <taxon>Eukaryota</taxon>
        <taxon>Fungi</taxon>
        <taxon>Dikarya</taxon>
        <taxon>Ascomycota</taxon>
        <taxon>Pezizomycotina</taxon>
        <taxon>Sordariomycetes</taxon>
        <taxon>Hypocreomycetidae</taxon>
        <taxon>Hypocreales</taxon>
        <taxon>Ophiocordycipitaceae</taxon>
        <taxon>Purpureocillium</taxon>
    </lineage>
</organism>